<feature type="compositionally biased region" description="Acidic residues" evidence="11">
    <location>
        <begin position="295"/>
        <end position="317"/>
    </location>
</feature>
<dbReference type="Gene3D" id="1.10.8.60">
    <property type="match status" value="1"/>
</dbReference>
<feature type="compositionally biased region" description="Basic residues" evidence="11">
    <location>
        <begin position="399"/>
        <end position="410"/>
    </location>
</feature>
<evidence type="ECO:0000256" key="1">
    <source>
        <dbReference type="ARBA" id="ARBA00004123"/>
    </source>
</evidence>
<feature type="region of interest" description="Disordered" evidence="11">
    <location>
        <begin position="1320"/>
        <end position="1566"/>
    </location>
</feature>
<dbReference type="FunFam" id="1.10.8.60:FF:000016">
    <property type="entry name" value="ATPase family AAA domain-containing protein 2B"/>
    <property type="match status" value="1"/>
</dbReference>
<evidence type="ECO:0000256" key="2">
    <source>
        <dbReference type="ARBA" id="ARBA00004286"/>
    </source>
</evidence>
<dbReference type="InterPro" id="IPR027417">
    <property type="entry name" value="P-loop_NTPase"/>
</dbReference>
<dbReference type="CDD" id="cd05491">
    <property type="entry name" value="Bromo_TBP7_like"/>
    <property type="match status" value="1"/>
</dbReference>
<comment type="subcellular location">
    <subcellularLocation>
        <location evidence="2">Chromosome</location>
    </subcellularLocation>
    <subcellularLocation>
        <location evidence="1">Nucleus</location>
    </subcellularLocation>
</comment>
<evidence type="ECO:0000313" key="13">
    <source>
        <dbReference type="EMBL" id="KAF2225022.1"/>
    </source>
</evidence>
<dbReference type="GO" id="GO:0005524">
    <property type="term" value="F:ATP binding"/>
    <property type="evidence" value="ECO:0007669"/>
    <property type="project" value="UniProtKB-KW"/>
</dbReference>
<dbReference type="OrthoDB" id="5421at2759"/>
<feature type="region of interest" description="Disordered" evidence="11">
    <location>
        <begin position="1698"/>
        <end position="1719"/>
    </location>
</feature>
<feature type="compositionally biased region" description="Acidic residues" evidence="11">
    <location>
        <begin position="60"/>
        <end position="87"/>
    </location>
</feature>
<dbReference type="GO" id="GO:0042393">
    <property type="term" value="F:histone binding"/>
    <property type="evidence" value="ECO:0007669"/>
    <property type="project" value="UniProtKB-ARBA"/>
</dbReference>
<dbReference type="InterPro" id="IPR003960">
    <property type="entry name" value="ATPase_AAA_CS"/>
</dbReference>
<feature type="compositionally biased region" description="Polar residues" evidence="11">
    <location>
        <begin position="1447"/>
        <end position="1457"/>
    </location>
</feature>
<dbReference type="GO" id="GO:0000785">
    <property type="term" value="C:chromatin"/>
    <property type="evidence" value="ECO:0007669"/>
    <property type="project" value="UniProtKB-ARBA"/>
</dbReference>
<feature type="compositionally biased region" description="Basic residues" evidence="11">
    <location>
        <begin position="221"/>
        <end position="230"/>
    </location>
</feature>
<feature type="compositionally biased region" description="Polar residues" evidence="11">
    <location>
        <begin position="1501"/>
        <end position="1512"/>
    </location>
</feature>
<evidence type="ECO:0000256" key="10">
    <source>
        <dbReference type="SAM" id="Coils"/>
    </source>
</evidence>
<dbReference type="GO" id="GO:0016887">
    <property type="term" value="F:ATP hydrolysis activity"/>
    <property type="evidence" value="ECO:0007669"/>
    <property type="project" value="InterPro"/>
</dbReference>
<evidence type="ECO:0000313" key="14">
    <source>
        <dbReference type="Proteomes" id="UP000799538"/>
    </source>
</evidence>
<dbReference type="InterPro" id="IPR003593">
    <property type="entry name" value="AAA+_ATPase"/>
</dbReference>
<evidence type="ECO:0000256" key="7">
    <source>
        <dbReference type="ARBA" id="ARBA00022840"/>
    </source>
</evidence>
<keyword evidence="9" id="KW-0539">Nucleus</keyword>
<evidence type="ECO:0000256" key="5">
    <source>
        <dbReference type="ARBA" id="ARBA00022741"/>
    </source>
</evidence>
<dbReference type="SUPFAM" id="SSF52540">
    <property type="entry name" value="P-loop containing nucleoside triphosphate hydrolases"/>
    <property type="match status" value="2"/>
</dbReference>
<feature type="compositionally biased region" description="Polar residues" evidence="11">
    <location>
        <begin position="1412"/>
        <end position="1434"/>
    </location>
</feature>
<reference evidence="14" key="1">
    <citation type="journal article" date="2020" name="Stud. Mycol.">
        <title>101 Dothideomycetes genomes: A test case for predicting lifestyles and emergence of pathogens.</title>
        <authorList>
            <person name="Haridas S."/>
            <person name="Albert R."/>
            <person name="Binder M."/>
            <person name="Bloem J."/>
            <person name="LaButti K."/>
            <person name="Salamov A."/>
            <person name="Andreopoulos B."/>
            <person name="Baker S."/>
            <person name="Barry K."/>
            <person name="Bills G."/>
            <person name="Bluhm B."/>
            <person name="Cannon C."/>
            <person name="Castanera R."/>
            <person name="Culley D."/>
            <person name="Daum C."/>
            <person name="Ezra D."/>
            <person name="Gonzalez J."/>
            <person name="Henrissat B."/>
            <person name="Kuo A."/>
            <person name="Liang C."/>
            <person name="Lipzen A."/>
            <person name="Lutzoni F."/>
            <person name="Magnuson J."/>
            <person name="Mondo S."/>
            <person name="Nolan M."/>
            <person name="Ohm R."/>
            <person name="Pangilinan J."/>
            <person name="Park H.-J."/>
            <person name="Ramirez L."/>
            <person name="Alfaro M."/>
            <person name="Sun H."/>
            <person name="Tritt A."/>
            <person name="Yoshinaga Y."/>
            <person name="Zwiers L.-H."/>
            <person name="Turgeon B."/>
            <person name="Goodwin S."/>
            <person name="Spatafora J."/>
            <person name="Crous P."/>
            <person name="Grigoriev I."/>
        </authorList>
    </citation>
    <scope>NUCLEOTIDE SEQUENCE [LARGE SCALE GENOMIC DNA]</scope>
    <source>
        <strain evidence="14">CECT 20119</strain>
    </source>
</reference>
<feature type="compositionally biased region" description="Basic residues" evidence="11">
    <location>
        <begin position="92"/>
        <end position="101"/>
    </location>
</feature>
<feature type="compositionally biased region" description="Low complexity" evidence="11">
    <location>
        <begin position="1555"/>
        <end position="1566"/>
    </location>
</feature>
<dbReference type="PANTHER" id="PTHR23069">
    <property type="entry name" value="AAA DOMAIN-CONTAINING"/>
    <property type="match status" value="1"/>
</dbReference>
<keyword evidence="10" id="KW-0175">Coiled coil</keyword>
<feature type="compositionally biased region" description="Basic and acidic residues" evidence="11">
    <location>
        <begin position="7"/>
        <end position="19"/>
    </location>
</feature>
<gene>
    <name evidence="13" type="ORF">BDZ85DRAFT_317632</name>
</gene>
<evidence type="ECO:0000256" key="4">
    <source>
        <dbReference type="ARBA" id="ARBA00022454"/>
    </source>
</evidence>
<dbReference type="Gene3D" id="3.40.50.300">
    <property type="entry name" value="P-loop containing nucleotide triphosphate hydrolases"/>
    <property type="match status" value="2"/>
</dbReference>
<dbReference type="InterPro" id="IPR003959">
    <property type="entry name" value="ATPase_AAA_core"/>
</dbReference>
<feature type="region of interest" description="Disordered" evidence="11">
    <location>
        <begin position="1"/>
        <end position="596"/>
    </location>
</feature>
<protein>
    <recommendedName>
        <fullName evidence="12">AAA+ ATPase domain-containing protein</fullName>
    </recommendedName>
</protein>
<dbReference type="GO" id="GO:0005634">
    <property type="term" value="C:nucleus"/>
    <property type="evidence" value="ECO:0007669"/>
    <property type="project" value="UniProtKB-SubCell"/>
</dbReference>
<dbReference type="GO" id="GO:0006337">
    <property type="term" value="P:nucleosome disassembly"/>
    <property type="evidence" value="ECO:0007669"/>
    <property type="project" value="TreeGrafter"/>
</dbReference>
<feature type="compositionally biased region" description="Low complexity" evidence="11">
    <location>
        <begin position="533"/>
        <end position="543"/>
    </location>
</feature>
<organism evidence="13 14">
    <name type="scientific">Elsinoe ampelina</name>
    <dbReference type="NCBI Taxonomy" id="302913"/>
    <lineage>
        <taxon>Eukaryota</taxon>
        <taxon>Fungi</taxon>
        <taxon>Dikarya</taxon>
        <taxon>Ascomycota</taxon>
        <taxon>Pezizomycotina</taxon>
        <taxon>Dothideomycetes</taxon>
        <taxon>Dothideomycetidae</taxon>
        <taxon>Myriangiales</taxon>
        <taxon>Elsinoaceae</taxon>
        <taxon>Elsinoe</taxon>
    </lineage>
</organism>
<feature type="compositionally biased region" description="Gly residues" evidence="11">
    <location>
        <begin position="516"/>
        <end position="532"/>
    </location>
</feature>
<keyword evidence="8" id="KW-0103">Bromodomain</keyword>
<feature type="compositionally biased region" description="Basic residues" evidence="11">
    <location>
        <begin position="322"/>
        <end position="331"/>
    </location>
</feature>
<feature type="compositionally biased region" description="Polar residues" evidence="11">
    <location>
        <begin position="197"/>
        <end position="208"/>
    </location>
</feature>
<dbReference type="SMART" id="SM00382">
    <property type="entry name" value="AAA"/>
    <property type="match status" value="1"/>
</dbReference>
<keyword evidence="4" id="KW-0158">Chromosome</keyword>
<evidence type="ECO:0000256" key="6">
    <source>
        <dbReference type="ARBA" id="ARBA00022801"/>
    </source>
</evidence>
<dbReference type="GO" id="GO:0045815">
    <property type="term" value="P:transcription initiation-coupled chromatin remodeling"/>
    <property type="evidence" value="ECO:0007669"/>
    <property type="project" value="TreeGrafter"/>
</dbReference>
<feature type="compositionally biased region" description="Acidic residues" evidence="11">
    <location>
        <begin position="425"/>
        <end position="437"/>
    </location>
</feature>
<comment type="similarity">
    <text evidence="3">Belongs to the AAA ATPase family.</text>
</comment>
<dbReference type="GO" id="GO:0003682">
    <property type="term" value="F:chromatin binding"/>
    <property type="evidence" value="ECO:0007669"/>
    <property type="project" value="TreeGrafter"/>
</dbReference>
<evidence type="ECO:0000256" key="3">
    <source>
        <dbReference type="ARBA" id="ARBA00006914"/>
    </source>
</evidence>
<feature type="compositionally biased region" description="Acidic residues" evidence="11">
    <location>
        <begin position="358"/>
        <end position="378"/>
    </location>
</feature>
<dbReference type="EMBL" id="ML992504">
    <property type="protein sequence ID" value="KAF2225022.1"/>
    <property type="molecule type" value="Genomic_DNA"/>
</dbReference>
<feature type="compositionally biased region" description="Polar residues" evidence="11">
    <location>
        <begin position="1374"/>
        <end position="1390"/>
    </location>
</feature>
<feature type="domain" description="AAA+ ATPase" evidence="12">
    <location>
        <begin position="653"/>
        <end position="794"/>
    </location>
</feature>
<dbReference type="FunFam" id="3.40.50.300:FF:001218">
    <property type="entry name" value="AAA family ATPase, putative"/>
    <property type="match status" value="1"/>
</dbReference>
<dbReference type="GO" id="GO:0140674">
    <property type="term" value="F:ATP-dependent histone chaperone activity"/>
    <property type="evidence" value="ECO:0007669"/>
    <property type="project" value="UniProtKB-ARBA"/>
</dbReference>
<dbReference type="GO" id="GO:0006334">
    <property type="term" value="P:nucleosome assembly"/>
    <property type="evidence" value="ECO:0007669"/>
    <property type="project" value="TreeGrafter"/>
</dbReference>
<dbReference type="Pfam" id="PF17862">
    <property type="entry name" value="AAA_lid_3"/>
    <property type="match status" value="1"/>
</dbReference>
<dbReference type="InterPro" id="IPR045199">
    <property type="entry name" value="ATAD2-like"/>
</dbReference>
<proteinExistence type="inferred from homology"/>
<feature type="compositionally biased region" description="Basic and acidic residues" evidence="11">
    <location>
        <begin position="273"/>
        <end position="291"/>
    </location>
</feature>
<keyword evidence="6" id="KW-0378">Hydrolase</keyword>
<dbReference type="Pfam" id="PF00004">
    <property type="entry name" value="AAA"/>
    <property type="match status" value="1"/>
</dbReference>
<keyword evidence="5" id="KW-0547">Nucleotide-binding</keyword>
<feature type="compositionally biased region" description="Basic and acidic residues" evidence="11">
    <location>
        <begin position="1320"/>
        <end position="1337"/>
    </location>
</feature>
<evidence type="ECO:0000259" key="12">
    <source>
        <dbReference type="SMART" id="SM00382"/>
    </source>
</evidence>
<dbReference type="InterPro" id="IPR041569">
    <property type="entry name" value="AAA_lid_3"/>
</dbReference>
<evidence type="ECO:0000256" key="11">
    <source>
        <dbReference type="SAM" id="MobiDB-lite"/>
    </source>
</evidence>
<keyword evidence="14" id="KW-1185">Reference proteome</keyword>
<feature type="compositionally biased region" description="Acidic residues" evidence="11">
    <location>
        <begin position="107"/>
        <end position="121"/>
    </location>
</feature>
<dbReference type="PANTHER" id="PTHR23069:SF0">
    <property type="entry name" value="TAT-BINDING HOMOLOG 7"/>
    <property type="match status" value="1"/>
</dbReference>
<feature type="compositionally biased region" description="Polar residues" evidence="11">
    <location>
        <begin position="411"/>
        <end position="421"/>
    </location>
</feature>
<dbReference type="PROSITE" id="PS00674">
    <property type="entry name" value="AAA"/>
    <property type="match status" value="1"/>
</dbReference>
<evidence type="ECO:0000256" key="8">
    <source>
        <dbReference type="ARBA" id="ARBA00023117"/>
    </source>
</evidence>
<feature type="compositionally biased region" description="Polar residues" evidence="11">
    <location>
        <begin position="1530"/>
        <end position="1544"/>
    </location>
</feature>
<dbReference type="FunFam" id="3.40.50.300:FF:000061">
    <property type="entry name" value="ATPase family, AAA domain-containing 2"/>
    <property type="match status" value="1"/>
</dbReference>
<sequence>MSKYTKRKLDDFDPNKSDSDDGDYDNSAPRPTKSKSKGKSRASAAGRKPAKRRRERYGGSDEDIEGDDLSISEDEQSFSEEEEEDDDLRTNTGRKKRKAAKKQISYEESDEEVQQTSSEEDTSPRKRKAQPPKAEVISPPPTRKSLIVKLRVNMPPTTRTRVSRPGSRRGPTPEPSAAGTRRSSRISRESVEPLIQLTDSGKHTTITREGSEAPSEDAPRRASRGGKGVKKMPSAIMEASQEDSEPIEAADAGSFLNQLQEHAVNEDTDMKEEEAGKTAHPEDDPADDRVPSSDAEAELQAEVEKDADADDDEDDEGPINRRPSRTLRRRDKSVSPAPAPEASRRTLRNRKPGVEQSSDFEPEAEAEEMEENVSDDELAGNSRAKATKTSDSDSGPGRRSGRLAVKRTRGSQRPSAHSDSAASELDPDEIADEALSLEEDRRRNKRPRRGRRIEQLSTHEPNLRNRSNRPDYRVFRPELAAALDADDDHAPPTASQPRGGRKANGPWRSLFSTLGPFGGAGGGQPVFGGPSGGATAAAGGADSDSSDDDTIRRPSHAIGGAVGMTPTQGQQPFGGLVPQPHNQDPAQAGSGAPANFGKVKDKKALADADPLGVDPNVNFDGVGGLGDHIDRLKEMVALPLLYPEIFLRMHVTPPRGVLFHGPPGTGKTLLARALASSVSSHGKKVTFYMRKGADALSKWVGEAERQLRLLFEEARKNQPSIIFFDEIDGLAPVRSSKQEQIHASIVATLLALMDGMDGRGQVIVIGATNRPDSVDPALRRPGRFDREFYFPLPNKDARRSIIDIHTKGWEPPLKPQFKDQLSELTKGYGGADLRALCTEAALNAVQGTFPQIYSSTKKLLIDPAQIKVLAKDFMISVNKIVPSSERSASTGSAPLKKNVEPLLRQSLLDIESRVNELVPRSKKRTALEEAEYDDRDDEFGFEKENLQREFEGARIFRPRLLIAGRQGMGQQYLGAALLNKFDGLYVSNFDLSNIYKDSTRSAEAAIVQMFEEVKRHKPSVIYIPNVDIWYQSLQESAIKTFTGLLRSLQPTEPVLLLGVMEAIPQNEGPDKSMVHDLFGYSTKNTYLLQRPDKFARQEFFQVLIDYIRRSPAEFPDPDSRKKRILPELPEAPAAPEVPRVPTKDELKALRKKDRHTLNQLKILIQGVMDQIKLKYRKFRTPPIDERAFAYLFDEQDPGMLTTDLPEDEAGQHMYRPYRIEHDKKGVSGLLEVATGKFYYNLEIVTIEQRLSNGYYKRPKDFLADIKRLAKDAKTSGDYDRIIKANELYANVEVDMAGIENNHPPLVAECEAVYQREAAREREEKKKLQQAGQEDHGARNIPPDVTSSTDPSTGPIMLGIEVPAPRTLPPPTTPQKSQLSNGVDHQQSNGSGHDGDVEMAGSQDTSGHHRPDNSQPFTTPAPGTQTQKSQHSSIMQMAPGSQARDYHNSASTTTSGQKTGERSRSDRSSGHTGNTQPSNHTNGYGPDFGALPDINAAGLPDTQEQLSQFTPHSSPDVFAATTTMGPPIEPLSTSQPTRAPQSSPRKTSDIDALLNPSTSAPAAPTTTATSIAAAPGPTLIPAEADLLSSLSGELVNASSGLSVEQLEQVMASLMRAIWDTRREWNRNRVVTQVQMAFNETVGDIESMQEVLKSTQEDEEELGRRFGVGAGGRGRDGVGMGSVGAGPGAGMGMGMGMGQGGQGGIGGVGGASGGRGWRTQP</sequence>
<feature type="coiled-coil region" evidence="10">
    <location>
        <begin position="1602"/>
        <end position="1663"/>
    </location>
</feature>
<feature type="compositionally biased region" description="Basic and acidic residues" evidence="11">
    <location>
        <begin position="1458"/>
        <end position="1468"/>
    </location>
</feature>
<keyword evidence="7" id="KW-0067">ATP-binding</keyword>
<evidence type="ECO:0000256" key="9">
    <source>
        <dbReference type="ARBA" id="ARBA00023242"/>
    </source>
</evidence>
<feature type="compositionally biased region" description="Polar residues" evidence="11">
    <location>
        <begin position="1469"/>
        <end position="1481"/>
    </location>
</feature>
<name>A0A6A6GH30_9PEZI</name>
<accession>A0A6A6GH30</accession>
<dbReference type="Proteomes" id="UP000799538">
    <property type="component" value="Unassembled WGS sequence"/>
</dbReference>